<evidence type="ECO:0000313" key="3">
    <source>
        <dbReference type="EMBL" id="PVZ99844.1"/>
    </source>
</evidence>
<feature type="compositionally biased region" description="Polar residues" evidence="2">
    <location>
        <begin position="47"/>
        <end position="89"/>
    </location>
</feature>
<evidence type="ECO:0000313" key="4">
    <source>
        <dbReference type="Proteomes" id="UP000245591"/>
    </source>
</evidence>
<feature type="region of interest" description="Disordered" evidence="2">
    <location>
        <begin position="44"/>
        <end position="89"/>
    </location>
</feature>
<keyword evidence="1" id="KW-0175">Coiled coil</keyword>
<keyword evidence="4" id="KW-1185">Reference proteome</keyword>
<sequence length="745" mass="86353">MSTTRNDIQFLKITESEAAQLSVQLAKLLNSIIDLNQNTALQNNQQKESINQSKTNPRPSTNIQQNINKKPTKTAFSSPISNPNSYSHDSSNQRFIHEALAYAFIPEYDQKAFMQWLSTNPHINKNILSESELLLNEYLDEINFPNIQKLQDNLFLKDVNNLGHFQLKQTLLETKKSLNFKKPILNLLSKKQKELEKSIRKLENDLSALQNPSIVQNIQRQTNKHHINENFGHNEFSRNSDYIDDDDFYGLYDLNTPKKYHEFYNIAFQQNIKLNTTVSLLNNTETLLKNQFQNKKLAENAYDLTSPDTGKYLSSQLNFTRNNLIDFYTHEVIDFNIINHNLLSAIPFDSEGIDDFVNAGITEAERLLKSYSNLLNREFELVTKNNKILELTNALHSIEHGDNLEMMIKSQSFYPFDIKTFIDENSRSPSNFDLGRKDSDTKACKDIVLLMKEFINLKEFFDQTILSKVLYPLNKVAKSVNKMTCEFSLEQIFYPYKNILQVHNIITKFINKYNLLFSSYNNYMNSINKLHENKKHISSKKSGLAKLLLPTDKQLLSINQILLTYKNLVDNCKNIDKMDSVRPSLEKGVFMPFSKLVDFKIAVIDQIQKSQSDFVDKHVLFNPDFEIGKTGLEISNFLEILRTPLQNINLSNYESSSMIPLHLYDKISQLKRHAVETRKRYKTSEKLLANQQTKHQKVLSHLFSMFYASPLQFSYQPSTTGGSIKVLKDETDVKLIDWIQDLEKS</sequence>
<dbReference type="AlphaFoldDB" id="A0A2U1J464"/>
<reference evidence="3 4" key="1">
    <citation type="journal article" date="2018" name="MBio">
        <title>Comparative Genomics Reveals the Core Gene Toolbox for the Fungus-Insect Symbiosis.</title>
        <authorList>
            <person name="Wang Y."/>
            <person name="Stata M."/>
            <person name="Wang W."/>
            <person name="Stajich J.E."/>
            <person name="White M.M."/>
            <person name="Moncalvo J.M."/>
        </authorList>
    </citation>
    <scope>NUCLEOTIDE SEQUENCE [LARGE SCALE GENOMIC DNA]</scope>
    <source>
        <strain evidence="3 4">AUS-126-30</strain>
    </source>
</reference>
<feature type="coiled-coil region" evidence="1">
    <location>
        <begin position="185"/>
        <end position="212"/>
    </location>
</feature>
<comment type="caution">
    <text evidence="3">The sequence shown here is derived from an EMBL/GenBank/DDBJ whole genome shotgun (WGS) entry which is preliminary data.</text>
</comment>
<evidence type="ECO:0000256" key="1">
    <source>
        <dbReference type="SAM" id="Coils"/>
    </source>
</evidence>
<protein>
    <submittedName>
        <fullName evidence="3">Uncharacterized protein</fullName>
    </submittedName>
</protein>
<organism evidence="3 4">
    <name type="scientific">Smittium angustum</name>
    <dbReference type="NCBI Taxonomy" id="133377"/>
    <lineage>
        <taxon>Eukaryota</taxon>
        <taxon>Fungi</taxon>
        <taxon>Fungi incertae sedis</taxon>
        <taxon>Zoopagomycota</taxon>
        <taxon>Kickxellomycotina</taxon>
        <taxon>Harpellomycetes</taxon>
        <taxon>Harpellales</taxon>
        <taxon>Legeriomycetaceae</taxon>
        <taxon>Smittium</taxon>
    </lineage>
</organism>
<name>A0A2U1J464_SMIAN</name>
<proteinExistence type="predicted"/>
<dbReference type="EMBL" id="MBFU01000384">
    <property type="protein sequence ID" value="PVZ99844.1"/>
    <property type="molecule type" value="Genomic_DNA"/>
</dbReference>
<gene>
    <name evidence="3" type="ORF">BB558_004128</name>
</gene>
<accession>A0A2U1J464</accession>
<dbReference type="Proteomes" id="UP000245591">
    <property type="component" value="Unassembled WGS sequence"/>
</dbReference>
<evidence type="ECO:0000256" key="2">
    <source>
        <dbReference type="SAM" id="MobiDB-lite"/>
    </source>
</evidence>
<feature type="coiled-coil region" evidence="1">
    <location>
        <begin position="11"/>
        <end position="38"/>
    </location>
</feature>